<dbReference type="GO" id="GO:0016192">
    <property type="term" value="P:vesicle-mediated transport"/>
    <property type="evidence" value="ECO:0007669"/>
    <property type="project" value="InterPro"/>
</dbReference>
<comment type="similarity">
    <text evidence="3 9">Belongs to the adaptor complexes large subunit family.</text>
</comment>
<proteinExistence type="inferred from homology"/>
<accession>A0A8J2PS98</accession>
<evidence type="ECO:0000256" key="6">
    <source>
        <dbReference type="ARBA" id="ARBA00023034"/>
    </source>
</evidence>
<keyword evidence="13" id="KW-1185">Reference proteome</keyword>
<dbReference type="Pfam" id="PF02883">
    <property type="entry name" value="Alpha_adaptinC2"/>
    <property type="match status" value="1"/>
</dbReference>
<dbReference type="AlphaFoldDB" id="A0A8J2PS98"/>
<dbReference type="InterPro" id="IPR008153">
    <property type="entry name" value="GAE_dom"/>
</dbReference>
<organism evidence="12 13">
    <name type="scientific">Allacma fusca</name>
    <dbReference type="NCBI Taxonomy" id="39272"/>
    <lineage>
        <taxon>Eukaryota</taxon>
        <taxon>Metazoa</taxon>
        <taxon>Ecdysozoa</taxon>
        <taxon>Arthropoda</taxon>
        <taxon>Hexapoda</taxon>
        <taxon>Collembola</taxon>
        <taxon>Symphypleona</taxon>
        <taxon>Sminthuridae</taxon>
        <taxon>Allacma</taxon>
    </lineage>
</organism>
<keyword evidence="5 9" id="KW-0653">Protein transport</keyword>
<evidence type="ECO:0000256" key="1">
    <source>
        <dbReference type="ARBA" id="ARBA00004156"/>
    </source>
</evidence>
<dbReference type="Proteomes" id="UP000708208">
    <property type="component" value="Unassembled WGS sequence"/>
</dbReference>
<dbReference type="InterPro" id="IPR017107">
    <property type="entry name" value="AP1_complex_gsu"/>
</dbReference>
<evidence type="ECO:0000259" key="11">
    <source>
        <dbReference type="PROSITE" id="PS50180"/>
    </source>
</evidence>
<evidence type="ECO:0000256" key="10">
    <source>
        <dbReference type="SAM" id="MobiDB-lite"/>
    </source>
</evidence>
<keyword evidence="7 9" id="KW-0472">Membrane</keyword>
<dbReference type="GO" id="GO:0006886">
    <property type="term" value="P:intracellular protein transport"/>
    <property type="evidence" value="ECO:0007669"/>
    <property type="project" value="InterPro"/>
</dbReference>
<dbReference type="PIRSF" id="PIRSF037094">
    <property type="entry name" value="AP1_complex_gamma"/>
    <property type="match status" value="1"/>
</dbReference>
<feature type="region of interest" description="Disordered" evidence="10">
    <location>
        <begin position="596"/>
        <end position="625"/>
    </location>
</feature>
<dbReference type="PANTHER" id="PTHR22780">
    <property type="entry name" value="ADAPTIN, ALPHA/GAMMA/EPSILON"/>
    <property type="match status" value="1"/>
</dbReference>
<evidence type="ECO:0000256" key="8">
    <source>
        <dbReference type="ARBA" id="ARBA00023329"/>
    </source>
</evidence>
<keyword evidence="8 9" id="KW-0968">Cytoplasmic vesicle</keyword>
<dbReference type="InterPro" id="IPR002553">
    <property type="entry name" value="Clathrin/coatomer_adapt-like_N"/>
</dbReference>
<evidence type="ECO:0000256" key="5">
    <source>
        <dbReference type="ARBA" id="ARBA00022927"/>
    </source>
</evidence>
<evidence type="ECO:0000256" key="9">
    <source>
        <dbReference type="PIRNR" id="PIRNR037094"/>
    </source>
</evidence>
<dbReference type="InterPro" id="IPR008152">
    <property type="entry name" value="Clathrin_a/b/g-adaptin_app_Ig"/>
</dbReference>
<sequence>MEVANTIKQVINDAVERVKMPAPLRLRDLIRMIRAARTAAEEREVVNKECANIRNTFRDEDSVWRCRSVAKLLYIHMLGYPAHFGQLECLKLIASPRFTDKRIGYLGAMLLLDERQDTHLLITNVLKNDLNSNAQFVVGLALCTLGTIASVEMSRDLAPEIEKLLKSSNAYLRKKAALCAFRIVRKVPELMEMFLPACRTLIAEKNHAVLITAVTLVTEMCEKSPDTYNYFKKMIPTLVRTMKTLILSGYSPEHDVSGVSDPFLQVKLLRLLRVLGRGDQEAAEAMNDLLAQVATNTETSKNVGNAILYETVHAIMDVQSESGLRVLAVNILGRFLLNSDKNIRYVALTTLQKTVTLDQNAVQRHRSTVLDCLKDPDVSIRRRAMELSFQLVVESNLESMTRELLAFLSRSEPEVKSVCASNLVSIAERYAPSPSWHFHTLYEILQAAGNYVRDDVVSSTLQLVSDSPAIQAEAVSLLWEAVKNLKNLEDYQPLVQVCCWCIGEYGDSLLSIPDVPMDEVLESFQQILWSPHVSIITRQYSIMALEKLSARVPDTTNRIRSIVDAFGSHLNVDLQQRAIEFGALCRSFDHLRGPILEKMPPMPVDKDSKRGTSNGAGDTNSNDVDLLIEDGISTSRDRDPTSSDSNVLLNIIDGLDGDNDLGMSSSSAVYDSSDFSFAMGFKNPQPPITTSSNIFGGVGGNDLLDLLGGSFGDELSTPAPEPLSLTSVGPNITSMPLFPNFTHSVAINGGTEISGQSQQHELIPGQYFPSSFFSMNKPEQQSSLWLGAEHDGIMSEYGKAILAYSDEHIWIIFVPLLAYSSQTTIVMQVRAGGRSSQSQVNDLIFQAAVPKSLQLTLDPPSGTSIVQGTVITQRVTIGNPSKATLKMKLKISYSVSGRSQEKIQEIHDFPADFGMS</sequence>
<evidence type="ECO:0000256" key="7">
    <source>
        <dbReference type="ARBA" id="ARBA00023136"/>
    </source>
</evidence>
<comment type="caution">
    <text evidence="12">The sequence shown here is derived from an EMBL/GenBank/DDBJ whole genome shotgun (WGS) entry which is preliminary data.</text>
</comment>
<gene>
    <name evidence="12" type="ORF">AFUS01_LOCUS41578</name>
</gene>
<feature type="domain" description="GAE" evidence="11">
    <location>
        <begin position="796"/>
        <end position="910"/>
    </location>
</feature>
<evidence type="ECO:0000256" key="4">
    <source>
        <dbReference type="ARBA" id="ARBA00022448"/>
    </source>
</evidence>
<reference evidence="12" key="1">
    <citation type="submission" date="2021-06" db="EMBL/GenBank/DDBJ databases">
        <authorList>
            <person name="Hodson N. C."/>
            <person name="Mongue J. A."/>
            <person name="Jaron S. K."/>
        </authorList>
    </citation>
    <scope>NUCLEOTIDE SEQUENCE</scope>
</reference>
<dbReference type="OrthoDB" id="28053at2759"/>
<dbReference type="SMART" id="SM00809">
    <property type="entry name" value="Alpha_adaptinC2"/>
    <property type="match status" value="1"/>
</dbReference>
<dbReference type="GO" id="GO:0005794">
    <property type="term" value="C:Golgi apparatus"/>
    <property type="evidence" value="ECO:0007669"/>
    <property type="project" value="UniProtKB-SubCell"/>
</dbReference>
<comment type="subcellular location">
    <subcellularLocation>
        <location evidence="1">Cytoplasmic vesicle membrane</location>
    </subcellularLocation>
    <subcellularLocation>
        <location evidence="2">Golgi apparatus</location>
    </subcellularLocation>
</comment>
<dbReference type="PROSITE" id="PS50180">
    <property type="entry name" value="GAE"/>
    <property type="match status" value="1"/>
</dbReference>
<keyword evidence="4 9" id="KW-0813">Transport</keyword>
<protein>
    <recommendedName>
        <fullName evidence="9">AP-1 complex subunit gamma</fullName>
    </recommendedName>
</protein>
<evidence type="ECO:0000313" key="13">
    <source>
        <dbReference type="Proteomes" id="UP000708208"/>
    </source>
</evidence>
<dbReference type="Pfam" id="PF01602">
    <property type="entry name" value="Adaptin_N"/>
    <property type="match status" value="1"/>
</dbReference>
<name>A0A8J2PS98_9HEXA</name>
<keyword evidence="6 9" id="KW-0333">Golgi apparatus</keyword>
<feature type="compositionally biased region" description="Polar residues" evidence="10">
    <location>
        <begin position="611"/>
        <end position="623"/>
    </location>
</feature>
<dbReference type="InterPro" id="IPR050840">
    <property type="entry name" value="Adaptor_Complx_Large_Subunit"/>
</dbReference>
<evidence type="ECO:0000256" key="2">
    <source>
        <dbReference type="ARBA" id="ARBA00004555"/>
    </source>
</evidence>
<dbReference type="FunFam" id="1.25.10.10:FF:000030">
    <property type="entry name" value="AP-1 complex subunit gamma"/>
    <property type="match status" value="1"/>
</dbReference>
<dbReference type="EMBL" id="CAJVCH010562330">
    <property type="protein sequence ID" value="CAG7831854.1"/>
    <property type="molecule type" value="Genomic_DNA"/>
</dbReference>
<dbReference type="GO" id="GO:0030659">
    <property type="term" value="C:cytoplasmic vesicle membrane"/>
    <property type="evidence" value="ECO:0007669"/>
    <property type="project" value="UniProtKB-SubCell"/>
</dbReference>
<evidence type="ECO:0000256" key="3">
    <source>
        <dbReference type="ARBA" id="ARBA00006613"/>
    </source>
</evidence>
<evidence type="ECO:0000313" key="12">
    <source>
        <dbReference type="EMBL" id="CAG7831854.1"/>
    </source>
</evidence>
<dbReference type="GO" id="GO:0030117">
    <property type="term" value="C:membrane coat"/>
    <property type="evidence" value="ECO:0007669"/>
    <property type="project" value="InterPro"/>
</dbReference>